<evidence type="ECO:0000256" key="1">
    <source>
        <dbReference type="ARBA" id="ARBA00022631"/>
    </source>
</evidence>
<dbReference type="PANTHER" id="PTHR37987:SF1">
    <property type="entry name" value="OXO-4-HYDROXY-4-CARBOXY-5-UREIDOIMIDAZOLINE DECARBOXYLASE DOMAIN-CONTAINING PROTEIN"/>
    <property type="match status" value="1"/>
</dbReference>
<organism evidence="3">
    <name type="scientific">Gaeumannomyces tritici (strain R3-111a-1)</name>
    <name type="common">Wheat and barley take-all root rot fungus</name>
    <name type="synonym">Gaeumannomyces graminis var. tritici</name>
    <dbReference type="NCBI Taxonomy" id="644352"/>
    <lineage>
        <taxon>Eukaryota</taxon>
        <taxon>Fungi</taxon>
        <taxon>Dikarya</taxon>
        <taxon>Ascomycota</taxon>
        <taxon>Pezizomycotina</taxon>
        <taxon>Sordariomycetes</taxon>
        <taxon>Sordariomycetidae</taxon>
        <taxon>Magnaporthales</taxon>
        <taxon>Magnaporthaceae</taxon>
        <taxon>Gaeumannomyces</taxon>
    </lineage>
</organism>
<dbReference type="EMBL" id="GL385397">
    <property type="protein sequence ID" value="EJT76777.1"/>
    <property type="molecule type" value="Genomic_DNA"/>
</dbReference>
<dbReference type="AlphaFoldDB" id="J3NZJ4"/>
<reference evidence="3" key="2">
    <citation type="submission" date="2010-07" db="EMBL/GenBank/DDBJ databases">
        <authorList>
            <consortium name="The Broad Institute Genome Sequencing Platform"/>
            <consortium name="Broad Institute Genome Sequencing Center for Infectious Disease"/>
            <person name="Ma L.-J."/>
            <person name="Dead R."/>
            <person name="Young S."/>
            <person name="Zeng Q."/>
            <person name="Koehrsen M."/>
            <person name="Alvarado L."/>
            <person name="Berlin A."/>
            <person name="Chapman S.B."/>
            <person name="Chen Z."/>
            <person name="Freedman E."/>
            <person name="Gellesch M."/>
            <person name="Goldberg J."/>
            <person name="Griggs A."/>
            <person name="Gujja S."/>
            <person name="Heilman E.R."/>
            <person name="Heiman D."/>
            <person name="Hepburn T."/>
            <person name="Howarth C."/>
            <person name="Jen D."/>
            <person name="Larson L."/>
            <person name="Mehta T."/>
            <person name="Neiman D."/>
            <person name="Pearson M."/>
            <person name="Roberts A."/>
            <person name="Saif S."/>
            <person name="Shea T."/>
            <person name="Shenoy N."/>
            <person name="Sisk P."/>
            <person name="Stolte C."/>
            <person name="Sykes S."/>
            <person name="Walk T."/>
            <person name="White J."/>
            <person name="Yandava C."/>
            <person name="Haas B."/>
            <person name="Nusbaum C."/>
            <person name="Birren B."/>
        </authorList>
    </citation>
    <scope>NUCLEOTIDE SEQUENCE</scope>
    <source>
        <strain evidence="3">R3-111a-1</strain>
    </source>
</reference>
<name>J3NZJ4_GAET3</name>
<evidence type="ECO:0000313" key="4">
    <source>
        <dbReference type="EnsemblFungi" id="EJT76777"/>
    </source>
</evidence>
<dbReference type="EnsemblFungi" id="EJT76777">
    <property type="protein sequence ID" value="EJT76777"/>
    <property type="gene ID" value="GGTG_06692"/>
</dbReference>
<dbReference type="Proteomes" id="UP000006039">
    <property type="component" value="Unassembled WGS sequence"/>
</dbReference>
<dbReference type="SUPFAM" id="SSF158694">
    <property type="entry name" value="UraD-Like"/>
    <property type="match status" value="1"/>
</dbReference>
<accession>J3NZJ4</accession>
<dbReference type="VEuPathDB" id="FungiDB:GGTG_06692"/>
<reference evidence="4" key="5">
    <citation type="submission" date="2018-04" db="UniProtKB">
        <authorList>
            <consortium name="EnsemblFungi"/>
        </authorList>
    </citation>
    <scope>IDENTIFICATION</scope>
    <source>
        <strain evidence="4">R3-111a-1</strain>
    </source>
</reference>
<dbReference type="RefSeq" id="XP_009222777.1">
    <property type="nucleotide sequence ID" value="XM_009224513.1"/>
</dbReference>
<dbReference type="Pfam" id="PF09349">
    <property type="entry name" value="OHCU_decarbox"/>
    <property type="match status" value="1"/>
</dbReference>
<dbReference type="GeneID" id="20347150"/>
<dbReference type="InterPro" id="IPR018020">
    <property type="entry name" value="OHCU_decarboxylase"/>
</dbReference>
<proteinExistence type="predicted"/>
<keyword evidence="1" id="KW-0659">Purine metabolism</keyword>
<dbReference type="HOGENOM" id="CLU_092522_0_1_1"/>
<keyword evidence="5" id="KW-1185">Reference proteome</keyword>
<gene>
    <name evidence="4" type="primary">20347150</name>
    <name evidence="3" type="ORF">GGTG_06692</name>
</gene>
<dbReference type="PANTHER" id="PTHR37987">
    <property type="entry name" value="CHROMOSOME 9, WHOLE GENOME SHOTGUN SEQUENCE"/>
    <property type="match status" value="1"/>
</dbReference>
<dbReference type="GO" id="GO:0006144">
    <property type="term" value="P:purine nucleobase metabolic process"/>
    <property type="evidence" value="ECO:0007669"/>
    <property type="project" value="UniProtKB-KW"/>
</dbReference>
<feature type="domain" description="Oxo-4-hydroxy-4-carboxy-5-ureidoimidazoline decarboxylase" evidence="2">
    <location>
        <begin position="18"/>
        <end position="181"/>
    </location>
</feature>
<evidence type="ECO:0000313" key="3">
    <source>
        <dbReference type="EMBL" id="EJT76777.1"/>
    </source>
</evidence>
<evidence type="ECO:0000313" key="5">
    <source>
        <dbReference type="Proteomes" id="UP000006039"/>
    </source>
</evidence>
<dbReference type="InterPro" id="IPR036778">
    <property type="entry name" value="OHCU_decarboxylase_sf"/>
</dbReference>
<protein>
    <recommendedName>
        <fullName evidence="2">Oxo-4-hydroxy-4-carboxy-5-ureidoimidazoline decarboxylase domain-containing protein</fullName>
    </recommendedName>
</protein>
<evidence type="ECO:0000259" key="2">
    <source>
        <dbReference type="Pfam" id="PF09349"/>
    </source>
</evidence>
<dbReference type="OrthoDB" id="5398391at2759"/>
<reference evidence="3" key="3">
    <citation type="submission" date="2010-09" db="EMBL/GenBank/DDBJ databases">
        <title>Annotation of Gaeumannomyces graminis var. tritici R3-111a-1.</title>
        <authorList>
            <consortium name="The Broad Institute Genome Sequencing Platform"/>
            <person name="Ma L.-J."/>
            <person name="Dead R."/>
            <person name="Young S.K."/>
            <person name="Zeng Q."/>
            <person name="Gargeya S."/>
            <person name="Fitzgerald M."/>
            <person name="Haas B."/>
            <person name="Abouelleil A."/>
            <person name="Alvarado L."/>
            <person name="Arachchi H.M."/>
            <person name="Berlin A."/>
            <person name="Brown A."/>
            <person name="Chapman S.B."/>
            <person name="Chen Z."/>
            <person name="Dunbar C."/>
            <person name="Freedman E."/>
            <person name="Gearin G."/>
            <person name="Gellesch M."/>
            <person name="Goldberg J."/>
            <person name="Griggs A."/>
            <person name="Gujja S."/>
            <person name="Heiman D."/>
            <person name="Howarth C."/>
            <person name="Larson L."/>
            <person name="Lui A."/>
            <person name="MacDonald P.J.P."/>
            <person name="Mehta T."/>
            <person name="Montmayeur A."/>
            <person name="Murphy C."/>
            <person name="Neiman D."/>
            <person name="Pearson M."/>
            <person name="Priest M."/>
            <person name="Roberts A."/>
            <person name="Saif S."/>
            <person name="Shea T."/>
            <person name="Shenoy N."/>
            <person name="Sisk P."/>
            <person name="Stolte C."/>
            <person name="Sykes S."/>
            <person name="Yandava C."/>
            <person name="Wortman J."/>
            <person name="Nusbaum C."/>
            <person name="Birren B."/>
        </authorList>
    </citation>
    <scope>NUCLEOTIDE SEQUENCE</scope>
    <source>
        <strain evidence="3">R3-111a-1</strain>
    </source>
</reference>
<sequence length="191" mass="20396">MTGSSTPAGLPDINALPTLDDAALFNTLDLLFEKSPDMHALAGPVARSGKFTSYLGFIDAVREALLSLQQQQDDDAAARARLLGILGAHPRLGEKKVDSAQSRAEQANLQHGAGAAEAERLAALNAEYEARFPGLRYVVFVNGRGRDVVMANMRERIDRGDARAEEREAIEAMVSIAKDRAGKHLSAAGTA</sequence>
<reference evidence="5" key="1">
    <citation type="submission" date="2010-07" db="EMBL/GenBank/DDBJ databases">
        <title>The genome sequence of Gaeumannomyces graminis var. tritici strain R3-111a-1.</title>
        <authorList>
            <consortium name="The Broad Institute Genome Sequencing Platform"/>
            <person name="Ma L.-J."/>
            <person name="Dead R."/>
            <person name="Young S."/>
            <person name="Zeng Q."/>
            <person name="Koehrsen M."/>
            <person name="Alvarado L."/>
            <person name="Berlin A."/>
            <person name="Chapman S.B."/>
            <person name="Chen Z."/>
            <person name="Freedman E."/>
            <person name="Gellesch M."/>
            <person name="Goldberg J."/>
            <person name="Griggs A."/>
            <person name="Gujja S."/>
            <person name="Heilman E.R."/>
            <person name="Heiman D."/>
            <person name="Hepburn T."/>
            <person name="Howarth C."/>
            <person name="Jen D."/>
            <person name="Larson L."/>
            <person name="Mehta T."/>
            <person name="Neiman D."/>
            <person name="Pearson M."/>
            <person name="Roberts A."/>
            <person name="Saif S."/>
            <person name="Shea T."/>
            <person name="Shenoy N."/>
            <person name="Sisk P."/>
            <person name="Stolte C."/>
            <person name="Sykes S."/>
            <person name="Walk T."/>
            <person name="White J."/>
            <person name="Yandava C."/>
            <person name="Haas B."/>
            <person name="Nusbaum C."/>
            <person name="Birren B."/>
        </authorList>
    </citation>
    <scope>NUCLEOTIDE SEQUENCE [LARGE SCALE GENOMIC DNA]</scope>
    <source>
        <strain evidence="5">R3-111a-1</strain>
    </source>
</reference>
<dbReference type="STRING" id="644352.J3NZJ4"/>
<reference evidence="4" key="4">
    <citation type="journal article" date="2015" name="G3 (Bethesda)">
        <title>Genome sequences of three phytopathogenic species of the Magnaporthaceae family of fungi.</title>
        <authorList>
            <person name="Okagaki L.H."/>
            <person name="Nunes C.C."/>
            <person name="Sailsbery J."/>
            <person name="Clay B."/>
            <person name="Brown D."/>
            <person name="John T."/>
            <person name="Oh Y."/>
            <person name="Young N."/>
            <person name="Fitzgerald M."/>
            <person name="Haas B.J."/>
            <person name="Zeng Q."/>
            <person name="Young S."/>
            <person name="Adiconis X."/>
            <person name="Fan L."/>
            <person name="Levin J.Z."/>
            <person name="Mitchell T.K."/>
            <person name="Okubara P.A."/>
            <person name="Farman M.L."/>
            <person name="Kohn L.M."/>
            <person name="Birren B."/>
            <person name="Ma L.-J."/>
            <person name="Dean R.A."/>
        </authorList>
    </citation>
    <scope>NUCLEOTIDE SEQUENCE</scope>
    <source>
        <strain evidence="4">R3-111a-1</strain>
    </source>
</reference>
<dbReference type="Gene3D" id="1.10.3330.10">
    <property type="entry name" value="Oxo-4-hydroxy-4-carboxy-5-ureidoimidazoline decarboxylase"/>
    <property type="match status" value="1"/>
</dbReference>
<dbReference type="eggNOG" id="ENOG502S48Z">
    <property type="taxonomic scope" value="Eukaryota"/>
</dbReference>